<accession>A0A8J3YPP2</accession>
<evidence type="ECO:0000259" key="3">
    <source>
        <dbReference type="PROSITE" id="PS50112"/>
    </source>
</evidence>
<keyword evidence="5" id="KW-1185">Reference proteome</keyword>
<evidence type="ECO:0000256" key="1">
    <source>
        <dbReference type="SAM" id="MobiDB-lite"/>
    </source>
</evidence>
<feature type="compositionally biased region" description="Polar residues" evidence="1">
    <location>
        <begin position="591"/>
        <end position="603"/>
    </location>
</feature>
<dbReference type="SMART" id="SM00091">
    <property type="entry name" value="PAS"/>
    <property type="match status" value="1"/>
</dbReference>
<evidence type="ECO:0000313" key="4">
    <source>
        <dbReference type="EMBL" id="GIJ49111.1"/>
    </source>
</evidence>
<evidence type="ECO:0000313" key="5">
    <source>
        <dbReference type="Proteomes" id="UP000619260"/>
    </source>
</evidence>
<dbReference type="PANTHER" id="PTHR44757">
    <property type="entry name" value="DIGUANYLATE CYCLASE DGCP"/>
    <property type="match status" value="1"/>
</dbReference>
<feature type="transmembrane region" description="Helical" evidence="2">
    <location>
        <begin position="82"/>
        <end position="107"/>
    </location>
</feature>
<keyword evidence="2" id="KW-1133">Transmembrane helix</keyword>
<keyword evidence="2" id="KW-0812">Transmembrane</keyword>
<comment type="caution">
    <text evidence="4">The sequence shown here is derived from an EMBL/GenBank/DDBJ whole genome shotgun (WGS) entry which is preliminary data.</text>
</comment>
<dbReference type="Gene3D" id="3.30.450.20">
    <property type="entry name" value="PAS domain"/>
    <property type="match status" value="1"/>
</dbReference>
<keyword evidence="2" id="KW-0472">Membrane</keyword>
<dbReference type="PROSITE" id="PS50112">
    <property type="entry name" value="PAS"/>
    <property type="match status" value="1"/>
</dbReference>
<dbReference type="PANTHER" id="PTHR44757:SF2">
    <property type="entry name" value="BIOFILM ARCHITECTURE MAINTENANCE PROTEIN MBAA"/>
    <property type="match status" value="1"/>
</dbReference>
<organism evidence="4 5">
    <name type="scientific">Virgisporangium aliadipatigenens</name>
    <dbReference type="NCBI Taxonomy" id="741659"/>
    <lineage>
        <taxon>Bacteria</taxon>
        <taxon>Bacillati</taxon>
        <taxon>Actinomycetota</taxon>
        <taxon>Actinomycetes</taxon>
        <taxon>Micromonosporales</taxon>
        <taxon>Micromonosporaceae</taxon>
        <taxon>Virgisporangium</taxon>
    </lineage>
</organism>
<dbReference type="EMBL" id="BOPF01000024">
    <property type="protein sequence ID" value="GIJ49111.1"/>
    <property type="molecule type" value="Genomic_DNA"/>
</dbReference>
<dbReference type="NCBIfam" id="TIGR00229">
    <property type="entry name" value="sensory_box"/>
    <property type="match status" value="1"/>
</dbReference>
<feature type="transmembrane region" description="Helical" evidence="2">
    <location>
        <begin position="119"/>
        <end position="139"/>
    </location>
</feature>
<dbReference type="AlphaFoldDB" id="A0A8J3YPP2"/>
<sequence length="603" mass="64437">MYRRILAALVACTAVLAHLIVLVPRFSAVLWAVTGAGAVAAILLGTRWHRPAKRLPWWFAAGAVGAMAVGDCAFALDAERGTAWGVVAEVAYLAMFPLLTGSLILLTGASVVLHDRSRLLGELMFVCAVSLVVWVFLISPALRAEGAQSGMALFLVGDLVVLIVTARLLIAARGSWSLALMVAGACGFLVGDGAWAVRGIAGLGWDTGGPAELAYLAFYASWGAAALHPSMRDLTRPVGSRPTRLPGRSMVLLVVSLLLPSVTLFVQSTSGRLVDGQLIAVVSALLYLLVFTQLLDAIGRYRQAVARERGLRQACASLVAAADRAEVTAALTAAAGAVFPGGTSYASAFAPLGSGAQEHTVRTVPVDGLPEEVRQQLGEHTEAVVAALVLAPDAVLPVPRQRDSVPPPRSADALQWCVAADPRVLAVAHDAIEVLAGQAALALERIALTDAINRRDTERYLRTVVRQTADVVLIVDPDERVRYASPSMRRVLGVEPPVSGFLRDVAHPDDHGQIAHTLERAAQAHDSGDVLDVWHLRRSDGTRATVEVSFRDLRHDRMVRGYVLTLHDITERRAREAEATRRALQGLPADQNRQSANRKFTGR</sequence>
<dbReference type="InterPro" id="IPR013656">
    <property type="entry name" value="PAS_4"/>
</dbReference>
<dbReference type="InterPro" id="IPR000014">
    <property type="entry name" value="PAS"/>
</dbReference>
<name>A0A8J3YPP2_9ACTN</name>
<proteinExistence type="predicted"/>
<feature type="transmembrane region" description="Helical" evidence="2">
    <location>
        <begin position="57"/>
        <end position="76"/>
    </location>
</feature>
<feature type="transmembrane region" description="Helical" evidence="2">
    <location>
        <begin position="213"/>
        <end position="229"/>
    </location>
</feature>
<dbReference type="SUPFAM" id="SSF55785">
    <property type="entry name" value="PYP-like sensor domain (PAS domain)"/>
    <property type="match status" value="1"/>
</dbReference>
<dbReference type="CDD" id="cd00130">
    <property type="entry name" value="PAS"/>
    <property type="match status" value="1"/>
</dbReference>
<feature type="region of interest" description="Disordered" evidence="1">
    <location>
        <begin position="577"/>
        <end position="603"/>
    </location>
</feature>
<feature type="domain" description="PAS" evidence="3">
    <location>
        <begin position="457"/>
        <end position="496"/>
    </location>
</feature>
<feature type="transmembrane region" description="Helical" evidence="2">
    <location>
        <begin position="177"/>
        <end position="201"/>
    </location>
</feature>
<protein>
    <recommendedName>
        <fullName evidence="3">PAS domain-containing protein</fullName>
    </recommendedName>
</protein>
<reference evidence="4" key="1">
    <citation type="submission" date="2021-01" db="EMBL/GenBank/DDBJ databases">
        <title>Whole genome shotgun sequence of Virgisporangium aliadipatigenens NBRC 105644.</title>
        <authorList>
            <person name="Komaki H."/>
            <person name="Tamura T."/>
        </authorList>
    </citation>
    <scope>NUCLEOTIDE SEQUENCE</scope>
    <source>
        <strain evidence="4">NBRC 105644</strain>
    </source>
</reference>
<dbReference type="InterPro" id="IPR035965">
    <property type="entry name" value="PAS-like_dom_sf"/>
</dbReference>
<dbReference type="Proteomes" id="UP000619260">
    <property type="component" value="Unassembled WGS sequence"/>
</dbReference>
<feature type="transmembrane region" description="Helical" evidence="2">
    <location>
        <begin position="27"/>
        <end position="45"/>
    </location>
</feature>
<dbReference type="Pfam" id="PF08448">
    <property type="entry name" value="PAS_4"/>
    <property type="match status" value="1"/>
</dbReference>
<evidence type="ECO:0000256" key="2">
    <source>
        <dbReference type="SAM" id="Phobius"/>
    </source>
</evidence>
<dbReference type="InterPro" id="IPR052155">
    <property type="entry name" value="Biofilm_reg_signaling"/>
</dbReference>
<gene>
    <name evidence="4" type="ORF">Val02_59970</name>
</gene>
<feature type="transmembrane region" description="Helical" evidence="2">
    <location>
        <begin position="151"/>
        <end position="170"/>
    </location>
</feature>
<feature type="transmembrane region" description="Helical" evidence="2">
    <location>
        <begin position="250"/>
        <end position="266"/>
    </location>
</feature>
<feature type="transmembrane region" description="Helical" evidence="2">
    <location>
        <begin position="278"/>
        <end position="299"/>
    </location>
</feature>